<evidence type="ECO:0000313" key="3">
    <source>
        <dbReference type="Proteomes" id="UP000000328"/>
    </source>
</evidence>
<dbReference type="Pfam" id="PF05729">
    <property type="entry name" value="NACHT"/>
    <property type="match status" value="1"/>
</dbReference>
<dbReference type="InterPro" id="IPR007111">
    <property type="entry name" value="NACHT_NTPase"/>
</dbReference>
<name>A0A0H3CV02_AMYMU</name>
<dbReference type="HOGENOM" id="CLU_255237_0_0_11"/>
<gene>
    <name evidence="2" type="ordered locus">AMED_0020</name>
</gene>
<dbReference type="OrthoDB" id="135105at2"/>
<dbReference type="eggNOG" id="COG1413">
    <property type="taxonomic scope" value="Bacteria"/>
</dbReference>
<dbReference type="PROSITE" id="PS50837">
    <property type="entry name" value="NACHT"/>
    <property type="match status" value="1"/>
</dbReference>
<dbReference type="Gene3D" id="1.25.10.10">
    <property type="entry name" value="Leucine-rich Repeat Variant"/>
    <property type="match status" value="2"/>
</dbReference>
<accession>A0A0H3CV02</accession>
<dbReference type="PATRIC" id="fig|749927.5.peg.21"/>
<reference evidence="2 3" key="1">
    <citation type="journal article" date="2010" name="Cell Res.">
        <title>Complete genome sequence of the rifamycin SV-producing Amycolatopsis mediterranei U32 revealed its genetic characteristics in phylogeny and metabolism.</title>
        <authorList>
            <person name="Zhao W."/>
            <person name="Zhong Y."/>
            <person name="Yuan H."/>
            <person name="Wang J."/>
            <person name="Zheng H."/>
            <person name="Wang Y."/>
            <person name="Cen X."/>
            <person name="Xu F."/>
            <person name="Bai J."/>
            <person name="Han X."/>
            <person name="Lu G."/>
            <person name="Zhu Y."/>
            <person name="Shao Z."/>
            <person name="Yan H."/>
            <person name="Li C."/>
            <person name="Peng N."/>
            <person name="Zhang Z."/>
            <person name="Zhang Y."/>
            <person name="Lin W."/>
            <person name="Fan Y."/>
            <person name="Qin Z."/>
            <person name="Hu Y."/>
            <person name="Zhu B."/>
            <person name="Wang S."/>
            <person name="Ding X."/>
            <person name="Zhao G.P."/>
        </authorList>
    </citation>
    <scope>NUCLEOTIDE SEQUENCE [LARGE SCALE GENOMIC DNA]</scope>
    <source>
        <strain evidence="3">U-32</strain>
    </source>
</reference>
<dbReference type="InterPro" id="IPR027417">
    <property type="entry name" value="P-loop_NTPase"/>
</dbReference>
<proteinExistence type="predicted"/>
<dbReference type="AlphaFoldDB" id="A0A0H3CV02"/>
<dbReference type="SUPFAM" id="SSF52540">
    <property type="entry name" value="P-loop containing nucleoside triphosphate hydrolases"/>
    <property type="match status" value="1"/>
</dbReference>
<dbReference type="Pfam" id="PF13646">
    <property type="entry name" value="HEAT_2"/>
    <property type="match status" value="1"/>
</dbReference>
<protein>
    <submittedName>
        <fullName evidence="2">NTPase-like protein probably invoved in signal transduction</fullName>
    </submittedName>
</protein>
<dbReference type="InterPro" id="IPR011989">
    <property type="entry name" value="ARM-like"/>
</dbReference>
<sequence length="1133" mass="123377">MSVTVAPLAKAILSRVGKEIGGVAAKGTRKWVLGDPEKKALERALGRAFAEVERLYGRQLADFDINAGFWEHEGADELSKVLVAGLTPSAAKFAERAVDSLGPSRSDDERLDRILALRPPFKAMLTALEREVRTESALHALLERADAARTADAASSIVEAMGARASSEDDQVRYLGWLIDQHRYVRTAGVVRNTTVQLPLERVFVGLRARHDRHPGDRARLWFEQERQKAAALLEAGQLDHVGYEAVLDRLQTQYGRKFAVDVGSEFDQPVLVLDAVRDASQVLVLGDPGTGKTTLLRYLALRHARAVLKGESVQGRPARLPIYVRIGDYARQGYPRVGISDFLPDYLNRSECRLPGLANMLGQQLEAGRCLVLLDGLDEVASAELRREVVAAVVNFVAAHSRSGNRFVVTSRVAGYQAAPLPQPFTAMRLDDMDDDTISQFLQVYCRQVERAETPDKSQAAIIEAGARETAAIEQALRSNAGVRRLAANPLLLTALVLVHRASGRLPHRRVEAYVEVCTALGRTWRSAQGVADADLPDERILTRWLIELGAWMHQYRPEGAATRAELLEVLGPLWSAHQGSAWDPDALLTADPLDTEAGQGVLEFIEKADKHTGLLVERAPGRYGFAHLTFEEYYAGRALAFRGTATERVLALRGHLHDPRYEEPILLALGLIGTDYADQIDDVVAQAIYPGTVPSLYEDLLGRDFLFMLRVLADDTPVQTATIDHVITLAITERLAPDRSRCRFASYSQALEQHLAALTGTKAAGRYITAVDKRADLLTPETVGPWVTLAGIAAQLDVLLAATVAALVQVATDPGIDPSMRVQAGLVLAGRGELREPVITALLQLATDSNPDIDPYVRLQGASVLADAGELREPVITALLQLATDSNPDIDPYVRVEAGSVLADAGELREPVITALLQLATDPFVEVEARSVLANGGELSEPVITALLQVATNPDIDPSAGVQAGSVLADAGELSEPVITALLQLATDSNPDIDPSARVQAGSVLADAGELSEPVITALLQLATEDEDYSVREQAVKALQHALPTRSLRKAVAELFRDDDNDVRRATAATFVEWSRRHQQYFNEIGSDLTRACTDPALEVMDKYEHRTGWDYAHRGLAAHVETLNNPTIDR</sequence>
<dbReference type="eggNOG" id="COG5635">
    <property type="taxonomic scope" value="Bacteria"/>
</dbReference>
<dbReference type="SUPFAM" id="SSF48371">
    <property type="entry name" value="ARM repeat"/>
    <property type="match status" value="1"/>
</dbReference>
<dbReference type="EMBL" id="CP002000">
    <property type="protein sequence ID" value="ADJ41845.1"/>
    <property type="molecule type" value="Genomic_DNA"/>
</dbReference>
<evidence type="ECO:0000313" key="2">
    <source>
        <dbReference type="EMBL" id="ADJ41845.1"/>
    </source>
</evidence>
<dbReference type="Gene3D" id="3.40.50.300">
    <property type="entry name" value="P-loop containing nucleotide triphosphate hydrolases"/>
    <property type="match status" value="1"/>
</dbReference>
<feature type="domain" description="NACHT" evidence="1">
    <location>
        <begin position="281"/>
        <end position="413"/>
    </location>
</feature>
<evidence type="ECO:0000259" key="1">
    <source>
        <dbReference type="PROSITE" id="PS50837"/>
    </source>
</evidence>
<dbReference type="KEGG" id="amd:AMED_0020"/>
<dbReference type="Proteomes" id="UP000000328">
    <property type="component" value="Chromosome"/>
</dbReference>
<dbReference type="RefSeq" id="WP_013221973.1">
    <property type="nucleotide sequence ID" value="NC_014318.1"/>
</dbReference>
<dbReference type="InterPro" id="IPR016024">
    <property type="entry name" value="ARM-type_fold"/>
</dbReference>
<organism evidence="2 3">
    <name type="scientific">Amycolatopsis mediterranei (strain U-32)</name>
    <dbReference type="NCBI Taxonomy" id="749927"/>
    <lineage>
        <taxon>Bacteria</taxon>
        <taxon>Bacillati</taxon>
        <taxon>Actinomycetota</taxon>
        <taxon>Actinomycetes</taxon>
        <taxon>Pseudonocardiales</taxon>
        <taxon>Pseudonocardiaceae</taxon>
        <taxon>Amycolatopsis</taxon>
    </lineage>
</organism>